<dbReference type="PRINTS" id="PR00411">
    <property type="entry name" value="PNDRDTASEI"/>
</dbReference>
<dbReference type="SUPFAM" id="SSF52821">
    <property type="entry name" value="Rhodanese/Cell cycle control phosphatase"/>
    <property type="match status" value="1"/>
</dbReference>
<dbReference type="RefSeq" id="WP_102950093.1">
    <property type="nucleotide sequence ID" value="NZ_CP024847.1"/>
</dbReference>
<dbReference type="PANTHER" id="PTHR43429:SF1">
    <property type="entry name" value="NAD(P)H SULFUR OXIDOREDUCTASE (COA-DEPENDENT)"/>
    <property type="match status" value="1"/>
</dbReference>
<dbReference type="InterPro" id="IPR036873">
    <property type="entry name" value="Rhodanese-like_dom_sf"/>
</dbReference>
<dbReference type="InterPro" id="IPR050260">
    <property type="entry name" value="FAD-bd_OxRdtase"/>
</dbReference>
<evidence type="ECO:0000256" key="3">
    <source>
        <dbReference type="ARBA" id="ARBA00022630"/>
    </source>
</evidence>
<dbReference type="Gene3D" id="3.50.50.60">
    <property type="entry name" value="FAD/NAD(P)-binding domain"/>
    <property type="match status" value="2"/>
</dbReference>
<dbReference type="InterPro" id="IPR036188">
    <property type="entry name" value="FAD/NAD-bd_sf"/>
</dbReference>
<protein>
    <submittedName>
        <fullName evidence="8">Pyridine nucleotide-disulfide oxidoreductase</fullName>
    </submittedName>
</protein>
<keyword evidence="3" id="KW-0285">Flavoprotein</keyword>
<dbReference type="Pfam" id="PF00581">
    <property type="entry name" value="Rhodanese"/>
    <property type="match status" value="1"/>
</dbReference>
<comment type="cofactor">
    <cofactor evidence="1">
        <name>FAD</name>
        <dbReference type="ChEBI" id="CHEBI:57692"/>
    </cofactor>
</comment>
<gene>
    <name evidence="8" type="ORF">CUN60_00270</name>
</gene>
<accession>A0A2I7N2W5</accession>
<dbReference type="GO" id="GO:0016491">
    <property type="term" value="F:oxidoreductase activity"/>
    <property type="evidence" value="ECO:0007669"/>
    <property type="project" value="UniProtKB-KW"/>
</dbReference>
<dbReference type="Proteomes" id="UP000236655">
    <property type="component" value="Chromosome"/>
</dbReference>
<keyword evidence="6" id="KW-0676">Redox-active center</keyword>
<evidence type="ECO:0000313" key="9">
    <source>
        <dbReference type="Proteomes" id="UP000236655"/>
    </source>
</evidence>
<evidence type="ECO:0000256" key="4">
    <source>
        <dbReference type="ARBA" id="ARBA00022827"/>
    </source>
</evidence>
<evidence type="ECO:0000313" key="8">
    <source>
        <dbReference type="EMBL" id="AUR50793.1"/>
    </source>
</evidence>
<dbReference type="SUPFAM" id="SSF51905">
    <property type="entry name" value="FAD/NAD(P)-binding domain"/>
    <property type="match status" value="1"/>
</dbReference>
<feature type="domain" description="Rhodanese" evidence="7">
    <location>
        <begin position="463"/>
        <end position="547"/>
    </location>
</feature>
<evidence type="ECO:0000256" key="6">
    <source>
        <dbReference type="ARBA" id="ARBA00023284"/>
    </source>
</evidence>
<dbReference type="InterPro" id="IPR016156">
    <property type="entry name" value="FAD/NAD-linked_Rdtase_dimer_sf"/>
</dbReference>
<dbReference type="AlphaFoldDB" id="A0A2I7N2W5"/>
<dbReference type="SUPFAM" id="SSF55424">
    <property type="entry name" value="FAD/NAD-linked reductases, dimerisation (C-terminal) domain"/>
    <property type="match status" value="1"/>
</dbReference>
<dbReference type="CDD" id="cd00158">
    <property type="entry name" value="RHOD"/>
    <property type="match status" value="1"/>
</dbReference>
<reference evidence="9" key="1">
    <citation type="submission" date="2017-11" db="EMBL/GenBank/DDBJ databases">
        <authorList>
            <person name="Chan K.G."/>
            <person name="Lee L.S."/>
        </authorList>
    </citation>
    <scope>NUCLEOTIDE SEQUENCE [LARGE SCALE GENOMIC DNA]</scope>
    <source>
        <strain evidence="9">DSM 100970</strain>
    </source>
</reference>
<dbReference type="PANTHER" id="PTHR43429">
    <property type="entry name" value="PYRIDINE NUCLEOTIDE-DISULFIDE OXIDOREDUCTASE DOMAIN-CONTAINING"/>
    <property type="match status" value="1"/>
</dbReference>
<dbReference type="Pfam" id="PF02852">
    <property type="entry name" value="Pyr_redox_dim"/>
    <property type="match status" value="1"/>
</dbReference>
<sequence length="565" mass="61782">MARKILIIGGVAGGASAAARLRRLSEDDQIIMFERGEHVSFSNCSLPYFLGGHISSSDKLVLMSPEKFLKQYNIIARTKNEVTAINRQDKIITIKDLNSGELYTESYDKLILSPGAKPIVPPIPGIEKINLFTVRNVTDINNLHNAIQDKSKKIAVIGGGFIGVEVAENLKEAGYDVSLIEAMPQILRTFDYDMVQILHKEILDHGINLLVNDKVAGFDTNTVLLGSGKKVAADIVIMAIGVSPETHLAKEAGLEIGKTGAIATSPMCQTNDPDIYAIGDAIEVDGKLFDDKWKLALAWPAQIQARGVADHINGQDFLNPGYIGSSCIKVFNLNAASTGLTEGFIQATKMDIDYETVIITPNDKVSLMPDNSTMFFKLIFDKNTRKVLGAQAIGKGNADKRIDVIATAIKFGATIDDLTEIELCYAPPYSSAKDVVNMAGYVAANIADKSFSQVSPNEVRNLVESGAYIVDVRETPELEKGKIIGSYHIPLSELRSRYQEIPKDRPVYLHCRSGQRSYNGALALQNLGYSNVVNVAGGFLGLSYYEYFNDKTLNRNPILTAYNFN</sequence>
<evidence type="ECO:0000259" key="7">
    <source>
        <dbReference type="PROSITE" id="PS50206"/>
    </source>
</evidence>
<dbReference type="KEGG" id="nba:CUN60_00270"/>
<dbReference type="Pfam" id="PF07992">
    <property type="entry name" value="Pyr_redox_2"/>
    <property type="match status" value="1"/>
</dbReference>
<keyword evidence="4" id="KW-0274">FAD</keyword>
<organism evidence="8 9">
    <name type="scientific">Aquella oligotrophica</name>
    <dbReference type="NCBI Taxonomy" id="2067065"/>
    <lineage>
        <taxon>Bacteria</taxon>
        <taxon>Pseudomonadati</taxon>
        <taxon>Pseudomonadota</taxon>
        <taxon>Betaproteobacteria</taxon>
        <taxon>Neisseriales</taxon>
        <taxon>Neisseriaceae</taxon>
        <taxon>Aquella</taxon>
    </lineage>
</organism>
<evidence type="ECO:0000256" key="2">
    <source>
        <dbReference type="ARBA" id="ARBA00009130"/>
    </source>
</evidence>
<name>A0A2I7N2W5_9NEIS</name>
<keyword evidence="5" id="KW-0560">Oxidoreductase</keyword>
<proteinExistence type="inferred from homology"/>
<keyword evidence="9" id="KW-1185">Reference proteome</keyword>
<dbReference type="PROSITE" id="PS50206">
    <property type="entry name" value="RHODANESE_3"/>
    <property type="match status" value="1"/>
</dbReference>
<dbReference type="EMBL" id="CP024847">
    <property type="protein sequence ID" value="AUR50793.1"/>
    <property type="molecule type" value="Genomic_DNA"/>
</dbReference>
<evidence type="ECO:0000256" key="1">
    <source>
        <dbReference type="ARBA" id="ARBA00001974"/>
    </source>
</evidence>
<dbReference type="OrthoDB" id="9769238at2"/>
<evidence type="ECO:0000256" key="5">
    <source>
        <dbReference type="ARBA" id="ARBA00023002"/>
    </source>
</evidence>
<dbReference type="InterPro" id="IPR004099">
    <property type="entry name" value="Pyr_nucl-diS_OxRdtase_dimer"/>
</dbReference>
<comment type="similarity">
    <text evidence="2">Belongs to the class-III pyridine nucleotide-disulfide oxidoreductase family.</text>
</comment>
<dbReference type="InterPro" id="IPR001763">
    <property type="entry name" value="Rhodanese-like_dom"/>
</dbReference>
<dbReference type="InterPro" id="IPR023753">
    <property type="entry name" value="FAD/NAD-binding_dom"/>
</dbReference>
<dbReference type="Gene3D" id="3.40.250.10">
    <property type="entry name" value="Rhodanese-like domain"/>
    <property type="match status" value="1"/>
</dbReference>
<dbReference type="PRINTS" id="PR00368">
    <property type="entry name" value="FADPNR"/>
</dbReference>
<dbReference type="SMART" id="SM00450">
    <property type="entry name" value="RHOD"/>
    <property type="match status" value="1"/>
</dbReference>